<comment type="caution">
    <text evidence="1">The sequence shown here is derived from an EMBL/GenBank/DDBJ whole genome shotgun (WGS) entry which is preliminary data.</text>
</comment>
<evidence type="ECO:0000313" key="2">
    <source>
        <dbReference type="Proteomes" id="UP000722121"/>
    </source>
</evidence>
<keyword evidence="2" id="KW-1185">Reference proteome</keyword>
<dbReference type="EMBL" id="JAFITR010000053">
    <property type="protein sequence ID" value="MBN4067030.1"/>
    <property type="molecule type" value="Genomic_DNA"/>
</dbReference>
<proteinExistence type="predicted"/>
<gene>
    <name evidence="1" type="ORF">JYU14_03000</name>
</gene>
<reference evidence="1 2" key="1">
    <citation type="submission" date="2021-02" db="EMBL/GenBank/DDBJ databases">
        <title>Activity-based single-cell genomes from oceanic crustal fluid captures similar information to metagenomic and metatranscriptomic surveys with orders of magnitude less sampling.</title>
        <authorList>
            <person name="D'Angelo T.S."/>
            <person name="Orcutt B.N."/>
        </authorList>
    </citation>
    <scope>NUCLEOTIDE SEQUENCE [LARGE SCALE GENOMIC DNA]</scope>
    <source>
        <strain evidence="1">AH-315-G07</strain>
    </source>
</reference>
<accession>A0ABS3AQM5</accession>
<evidence type="ECO:0000313" key="1">
    <source>
        <dbReference type="EMBL" id="MBN4067030.1"/>
    </source>
</evidence>
<sequence length="127" mass="14372">MGDQSKIEIESSTSALIEAIDAFHLFTKEWDQVSDEEVDILLKQVDSFCQTAEKWSRSDEGDGEGSGQKRLDELKELIQQQIDNITIQRALTKHDLEKIQTTRHFLTGIRSAYTAPKTFTSAATFYG</sequence>
<dbReference type="Proteomes" id="UP000722121">
    <property type="component" value="Unassembled WGS sequence"/>
</dbReference>
<name>A0ABS3AQM5_9BACT</name>
<organism evidence="1 2">
    <name type="scientific">Simkania negevensis</name>
    <dbReference type="NCBI Taxonomy" id="83561"/>
    <lineage>
        <taxon>Bacteria</taxon>
        <taxon>Pseudomonadati</taxon>
        <taxon>Chlamydiota</taxon>
        <taxon>Chlamydiia</taxon>
        <taxon>Parachlamydiales</taxon>
        <taxon>Simkaniaceae</taxon>
        <taxon>Simkania</taxon>
    </lineage>
</organism>
<protein>
    <submittedName>
        <fullName evidence="1">Uncharacterized protein</fullName>
    </submittedName>
</protein>